<dbReference type="Pfam" id="PF00293">
    <property type="entry name" value="NUDIX"/>
    <property type="match status" value="1"/>
</dbReference>
<accession>A0A1F5NSS6</accession>
<dbReference type="InterPro" id="IPR000086">
    <property type="entry name" value="NUDIX_hydrolase_dom"/>
</dbReference>
<dbReference type="PROSITE" id="PS51462">
    <property type="entry name" value="NUDIX"/>
    <property type="match status" value="1"/>
</dbReference>
<proteinExistence type="predicted"/>
<dbReference type="PANTHER" id="PTHR43736:SF1">
    <property type="entry name" value="DIHYDRONEOPTERIN TRIPHOSPHATE DIPHOSPHATASE"/>
    <property type="match status" value="1"/>
</dbReference>
<dbReference type="InterPro" id="IPR020084">
    <property type="entry name" value="NUDIX_hydrolase_CS"/>
</dbReference>
<comment type="caution">
    <text evidence="3">The sequence shown here is derived from an EMBL/GenBank/DDBJ whole genome shotgun (WGS) entry which is preliminary data.</text>
</comment>
<dbReference type="PANTHER" id="PTHR43736">
    <property type="entry name" value="ADP-RIBOSE PYROPHOSPHATASE"/>
    <property type="match status" value="1"/>
</dbReference>
<keyword evidence="1" id="KW-0378">Hydrolase</keyword>
<evidence type="ECO:0000313" key="4">
    <source>
        <dbReference type="Proteomes" id="UP000176233"/>
    </source>
</evidence>
<gene>
    <name evidence="3" type="ORF">A2660_01815</name>
</gene>
<dbReference type="SUPFAM" id="SSF55811">
    <property type="entry name" value="Nudix"/>
    <property type="match status" value="1"/>
</dbReference>
<protein>
    <recommendedName>
        <fullName evidence="2">Nudix hydrolase domain-containing protein</fullName>
    </recommendedName>
</protein>
<dbReference type="Gene3D" id="3.90.79.10">
    <property type="entry name" value="Nucleoside Triphosphate Pyrophosphohydrolase"/>
    <property type="match status" value="1"/>
</dbReference>
<dbReference type="EMBL" id="MFEJ01000013">
    <property type="protein sequence ID" value="OGE80410.1"/>
    <property type="molecule type" value="Genomic_DNA"/>
</dbReference>
<dbReference type="AlphaFoldDB" id="A0A1F5NSS6"/>
<reference evidence="3 4" key="1">
    <citation type="journal article" date="2016" name="Nat. Commun.">
        <title>Thousands of microbial genomes shed light on interconnected biogeochemical processes in an aquifer system.</title>
        <authorList>
            <person name="Anantharaman K."/>
            <person name="Brown C.T."/>
            <person name="Hug L.A."/>
            <person name="Sharon I."/>
            <person name="Castelle C.J."/>
            <person name="Probst A.J."/>
            <person name="Thomas B.C."/>
            <person name="Singh A."/>
            <person name="Wilkins M.J."/>
            <person name="Karaoz U."/>
            <person name="Brodie E.L."/>
            <person name="Williams K.H."/>
            <person name="Hubbard S.S."/>
            <person name="Banfield J.F."/>
        </authorList>
    </citation>
    <scope>NUCLEOTIDE SEQUENCE [LARGE SCALE GENOMIC DNA]</scope>
</reference>
<evidence type="ECO:0000259" key="2">
    <source>
        <dbReference type="PROSITE" id="PS51462"/>
    </source>
</evidence>
<dbReference type="InterPro" id="IPR015797">
    <property type="entry name" value="NUDIX_hydrolase-like_dom_sf"/>
</dbReference>
<evidence type="ECO:0000313" key="3">
    <source>
        <dbReference type="EMBL" id="OGE80410.1"/>
    </source>
</evidence>
<dbReference type="GO" id="GO:0016787">
    <property type="term" value="F:hydrolase activity"/>
    <property type="evidence" value="ECO:0007669"/>
    <property type="project" value="UniProtKB-KW"/>
</dbReference>
<name>A0A1F5NSS6_9BACT</name>
<dbReference type="Proteomes" id="UP000176233">
    <property type="component" value="Unassembled WGS sequence"/>
</dbReference>
<evidence type="ECO:0000256" key="1">
    <source>
        <dbReference type="ARBA" id="ARBA00022801"/>
    </source>
</evidence>
<sequence>MDNFRNAAKAFIVRDNKLFMLKRRPNDPHKPGKLDIPGGRLELGEDPYSGLNREVKEEINSEVEIIMPIDVQHFVREDGQKITLTMYWCKLTLDHIGLSEEHTEYKWMDLEKDLHEIPPFFTKAISNFKKHIKSNE</sequence>
<organism evidence="3 4">
    <name type="scientific">Candidatus Doudnabacteria bacterium RIFCSPHIGHO2_01_FULL_45_18</name>
    <dbReference type="NCBI Taxonomy" id="1817823"/>
    <lineage>
        <taxon>Bacteria</taxon>
        <taxon>Candidatus Doudnaibacteriota</taxon>
    </lineage>
</organism>
<feature type="domain" description="Nudix hydrolase" evidence="2">
    <location>
        <begin position="3"/>
        <end position="130"/>
    </location>
</feature>
<dbReference type="PROSITE" id="PS00893">
    <property type="entry name" value="NUDIX_BOX"/>
    <property type="match status" value="1"/>
</dbReference>